<gene>
    <name evidence="2" type="ORF">HNR65_001039</name>
</gene>
<dbReference type="SUPFAM" id="SSF51695">
    <property type="entry name" value="PLC-like phosphodiesterases"/>
    <property type="match status" value="1"/>
</dbReference>
<accession>A0A7W0C7Q5</accession>
<dbReference type="Pfam" id="PF03009">
    <property type="entry name" value="GDPD"/>
    <property type="match status" value="1"/>
</dbReference>
<dbReference type="Gene3D" id="3.20.20.190">
    <property type="entry name" value="Phosphatidylinositol (PI) phosphodiesterase"/>
    <property type="match status" value="1"/>
</dbReference>
<dbReference type="AlphaFoldDB" id="A0A7W0C7Q5"/>
<dbReference type="PROSITE" id="PS51704">
    <property type="entry name" value="GP_PDE"/>
    <property type="match status" value="1"/>
</dbReference>
<dbReference type="EMBL" id="JACDUS010000002">
    <property type="protein sequence ID" value="MBA2880721.1"/>
    <property type="molecule type" value="Genomic_DNA"/>
</dbReference>
<comment type="caution">
    <text evidence="2">The sequence shown here is derived from an EMBL/GenBank/DDBJ whole genome shotgun (WGS) entry which is preliminary data.</text>
</comment>
<organism evidence="2 3">
    <name type="scientific">Desulfosalsimonas propionicica</name>
    <dbReference type="NCBI Taxonomy" id="332175"/>
    <lineage>
        <taxon>Bacteria</taxon>
        <taxon>Pseudomonadati</taxon>
        <taxon>Thermodesulfobacteriota</taxon>
        <taxon>Desulfobacteria</taxon>
        <taxon>Desulfobacterales</taxon>
        <taxon>Desulfosalsimonadaceae</taxon>
        <taxon>Desulfosalsimonas</taxon>
    </lineage>
</organism>
<proteinExistence type="predicted"/>
<sequence>MRKERPIPGKNGSNGGLLDFPWLIAHRGAMAEAPENGQAAFDLAFCRGAHGIEFDVQLTADHVPVIFHDDSLERIAGIKKRVSGCTLESLRKLDLGKWFSDRYAGSRIMTLTQVLQRYAHQGLLMIELKAGAAPPADRNGRSLLAAGVMEQIDLHVPACFRRNLYILSFDAGILTDAHELAPDLPCILNIHGPWPFSGKLSRKMQQLIRGYCLPFDRLTRKFVDQCHAAGHIVAVYSCNRPADADSARNMGVDVIMTDAPAEVIKEAP</sequence>
<dbReference type="PANTHER" id="PTHR46211:SF1">
    <property type="entry name" value="GLYCEROPHOSPHODIESTER PHOSPHODIESTERASE, CYTOPLASMIC"/>
    <property type="match status" value="1"/>
</dbReference>
<dbReference type="InterPro" id="IPR017946">
    <property type="entry name" value="PLC-like_Pdiesterase_TIM-brl"/>
</dbReference>
<keyword evidence="2" id="KW-0378">Hydrolase</keyword>
<protein>
    <submittedName>
        <fullName evidence="2">Glycerophosphoryl diester phosphodiesterase</fullName>
        <ecNumber evidence="2">3.1.4.46</ecNumber>
    </submittedName>
</protein>
<evidence type="ECO:0000259" key="1">
    <source>
        <dbReference type="PROSITE" id="PS51704"/>
    </source>
</evidence>
<dbReference type="RefSeq" id="WP_181550381.1">
    <property type="nucleotide sequence ID" value="NZ_JACDUS010000002.1"/>
</dbReference>
<evidence type="ECO:0000313" key="3">
    <source>
        <dbReference type="Proteomes" id="UP000525298"/>
    </source>
</evidence>
<dbReference type="PANTHER" id="PTHR46211">
    <property type="entry name" value="GLYCEROPHOSPHORYL DIESTER PHOSPHODIESTERASE"/>
    <property type="match status" value="1"/>
</dbReference>
<reference evidence="2 3" key="1">
    <citation type="submission" date="2020-07" db="EMBL/GenBank/DDBJ databases">
        <title>Genomic Encyclopedia of Type Strains, Phase IV (KMG-IV): sequencing the most valuable type-strain genomes for metagenomic binning, comparative biology and taxonomic classification.</title>
        <authorList>
            <person name="Goeker M."/>
        </authorList>
    </citation>
    <scope>NUCLEOTIDE SEQUENCE [LARGE SCALE GENOMIC DNA]</scope>
    <source>
        <strain evidence="2 3">DSM 17721</strain>
    </source>
</reference>
<dbReference type="Proteomes" id="UP000525298">
    <property type="component" value="Unassembled WGS sequence"/>
</dbReference>
<dbReference type="GO" id="GO:0008889">
    <property type="term" value="F:glycerophosphodiester phosphodiesterase activity"/>
    <property type="evidence" value="ECO:0007669"/>
    <property type="project" value="UniProtKB-EC"/>
</dbReference>
<name>A0A7W0C7Q5_9BACT</name>
<dbReference type="GO" id="GO:0006629">
    <property type="term" value="P:lipid metabolic process"/>
    <property type="evidence" value="ECO:0007669"/>
    <property type="project" value="InterPro"/>
</dbReference>
<feature type="domain" description="GP-PDE" evidence="1">
    <location>
        <begin position="21"/>
        <end position="267"/>
    </location>
</feature>
<dbReference type="InterPro" id="IPR030395">
    <property type="entry name" value="GP_PDE_dom"/>
</dbReference>
<dbReference type="EC" id="3.1.4.46" evidence="2"/>
<keyword evidence="3" id="KW-1185">Reference proteome</keyword>
<evidence type="ECO:0000313" key="2">
    <source>
        <dbReference type="EMBL" id="MBA2880721.1"/>
    </source>
</evidence>